<accession>A0A4Q9MID5</accession>
<feature type="compositionally biased region" description="Polar residues" evidence="1">
    <location>
        <begin position="178"/>
        <end position="195"/>
    </location>
</feature>
<proteinExistence type="predicted"/>
<dbReference type="Proteomes" id="UP000292957">
    <property type="component" value="Unassembled WGS sequence"/>
</dbReference>
<dbReference type="EMBL" id="ML143446">
    <property type="protein sequence ID" value="TBU26408.1"/>
    <property type="molecule type" value="Genomic_DNA"/>
</dbReference>
<dbReference type="AlphaFoldDB" id="A0A4Q9MID5"/>
<evidence type="ECO:0000256" key="1">
    <source>
        <dbReference type="SAM" id="MobiDB-lite"/>
    </source>
</evidence>
<evidence type="ECO:0000313" key="2">
    <source>
        <dbReference type="EMBL" id="TBU26408.1"/>
    </source>
</evidence>
<organism evidence="2">
    <name type="scientific">Dichomitus squalens</name>
    <dbReference type="NCBI Taxonomy" id="114155"/>
    <lineage>
        <taxon>Eukaryota</taxon>
        <taxon>Fungi</taxon>
        <taxon>Dikarya</taxon>
        <taxon>Basidiomycota</taxon>
        <taxon>Agaricomycotina</taxon>
        <taxon>Agaricomycetes</taxon>
        <taxon>Polyporales</taxon>
        <taxon>Polyporaceae</taxon>
        <taxon>Dichomitus</taxon>
    </lineage>
</organism>
<name>A0A4Q9MID5_9APHY</name>
<sequence length="206" mass="23024">MSPLLRCRIPWLSALSNSTSEQPPDPLRARVGSQLRTWYHSLPELSRSGSAQRDGRPWKRLSARARCAGTCPSPTWSSRVPVPSDQLLLQVSQRHEAILHLSRLLSSRAEWAMTSTVRPQTRGVAQMVLVDAHRRNSKPRLPMESRNRRHKARPTAAAVLFFLQHTPLEEAIDLPDEPSSSGSHLRTSQLSTLRQNGGVDNLAHSV</sequence>
<gene>
    <name evidence="2" type="ORF">BD311DRAFT_447707</name>
</gene>
<reference evidence="2" key="1">
    <citation type="submission" date="2019-01" db="EMBL/GenBank/DDBJ databases">
        <title>Draft genome sequences of three monokaryotic isolates of the white-rot basidiomycete fungus Dichomitus squalens.</title>
        <authorList>
            <consortium name="DOE Joint Genome Institute"/>
            <person name="Lopez S.C."/>
            <person name="Andreopoulos B."/>
            <person name="Pangilinan J."/>
            <person name="Lipzen A."/>
            <person name="Riley R."/>
            <person name="Ahrendt S."/>
            <person name="Ng V."/>
            <person name="Barry K."/>
            <person name="Daum C."/>
            <person name="Grigoriev I.V."/>
            <person name="Hilden K.S."/>
            <person name="Makela M.R."/>
            <person name="de Vries R.P."/>
        </authorList>
    </citation>
    <scope>NUCLEOTIDE SEQUENCE [LARGE SCALE GENOMIC DNA]</scope>
    <source>
        <strain evidence="2">OM18370.1</strain>
    </source>
</reference>
<protein>
    <submittedName>
        <fullName evidence="2">Uncharacterized protein</fullName>
    </submittedName>
</protein>
<feature type="region of interest" description="Disordered" evidence="1">
    <location>
        <begin position="172"/>
        <end position="206"/>
    </location>
</feature>